<name>A0ABX4M9P1_9ACTO</name>
<dbReference type="Proteomes" id="UP000194577">
    <property type="component" value="Unassembled WGS sequence"/>
</dbReference>
<accession>A0ABX4M9P1</accession>
<evidence type="ECO:0000313" key="3">
    <source>
        <dbReference type="EMBL" id="PHP52180.1"/>
    </source>
</evidence>
<sequence length="202" mass="23600">MPFKKRDRSGEDAAATAAAAATAKASGKKGRPTPKRKDAQARNVHPIVPADRKAAKREARAKQDEAWERQRIAMQTGDERYLPPRDKGPIKRYIRDYIDARYSLGELFMPLTLVLLIVFVAFSSRQTLLSFYFMLAIYLFLFVSIADAVICWQLLRRRLYAKFGREKVQEQGHIFWYIFSRCFNLRRWRQPAPQVARRQYPE</sequence>
<comment type="caution">
    <text evidence="3">The sequence shown here is derived from an EMBL/GenBank/DDBJ whole genome shotgun (WGS) entry which is preliminary data.</text>
</comment>
<reference evidence="3 4" key="1">
    <citation type="submission" date="2017-10" db="EMBL/GenBank/DDBJ databases">
        <title>Draft genome sequence of cellulolytic Actinomyces sp CtC72 isolated from cattle rumen fluid.</title>
        <authorList>
            <person name="Joshi A.J."/>
            <person name="Vasudevan G."/>
            <person name="Lanjekar V.B."/>
            <person name="Hivarkar S."/>
            <person name="Engineer A."/>
            <person name="Pore S.D."/>
            <person name="Dhakephalkar P.K."/>
            <person name="Dagar S."/>
        </authorList>
    </citation>
    <scope>NUCLEOTIDE SEQUENCE [LARGE SCALE GENOMIC DNA]</scope>
    <source>
        <strain evidence="4">CtC72</strain>
    </source>
</reference>
<keyword evidence="4" id="KW-1185">Reference proteome</keyword>
<dbReference type="Pfam" id="PF11241">
    <property type="entry name" value="DUF3043"/>
    <property type="match status" value="1"/>
</dbReference>
<dbReference type="InterPro" id="IPR021403">
    <property type="entry name" value="DUF3043"/>
</dbReference>
<keyword evidence="2" id="KW-0812">Transmembrane</keyword>
<keyword evidence="2" id="KW-1133">Transmembrane helix</keyword>
<feature type="region of interest" description="Disordered" evidence="1">
    <location>
        <begin position="1"/>
        <end position="68"/>
    </location>
</feature>
<evidence type="ECO:0000256" key="1">
    <source>
        <dbReference type="SAM" id="MobiDB-lite"/>
    </source>
</evidence>
<gene>
    <name evidence="3" type="ORF">BW737_011510</name>
</gene>
<evidence type="ECO:0000256" key="2">
    <source>
        <dbReference type="SAM" id="Phobius"/>
    </source>
</evidence>
<feature type="compositionally biased region" description="Basic and acidic residues" evidence="1">
    <location>
        <begin position="50"/>
        <end position="68"/>
    </location>
</feature>
<proteinExistence type="predicted"/>
<dbReference type="EMBL" id="MTPX02000060">
    <property type="protein sequence ID" value="PHP52180.1"/>
    <property type="molecule type" value="Genomic_DNA"/>
</dbReference>
<organism evidence="3 4">
    <name type="scientific">Actinomyces ruminis</name>
    <dbReference type="NCBI Taxonomy" id="1937003"/>
    <lineage>
        <taxon>Bacteria</taxon>
        <taxon>Bacillati</taxon>
        <taxon>Actinomycetota</taxon>
        <taxon>Actinomycetes</taxon>
        <taxon>Actinomycetales</taxon>
        <taxon>Actinomycetaceae</taxon>
        <taxon>Actinomyces</taxon>
    </lineage>
</organism>
<feature type="transmembrane region" description="Helical" evidence="2">
    <location>
        <begin position="129"/>
        <end position="155"/>
    </location>
</feature>
<keyword evidence="2" id="KW-0472">Membrane</keyword>
<feature type="transmembrane region" description="Helical" evidence="2">
    <location>
        <begin position="102"/>
        <end position="123"/>
    </location>
</feature>
<evidence type="ECO:0000313" key="4">
    <source>
        <dbReference type="Proteomes" id="UP000194577"/>
    </source>
</evidence>
<protein>
    <submittedName>
        <fullName evidence="3">DUF3043 domain-containing protein</fullName>
    </submittedName>
</protein>
<feature type="compositionally biased region" description="Low complexity" evidence="1">
    <location>
        <begin position="13"/>
        <end position="25"/>
    </location>
</feature>